<dbReference type="EMBL" id="BA000058">
    <property type="protein sequence ID" value="BAO04950.1"/>
    <property type="molecule type" value="Genomic_DNA"/>
</dbReference>
<name>A0A060N5X2_CLOBO</name>
<dbReference type="HOGENOM" id="CLU_2599790_0_0_9"/>
<reference evidence="1" key="1">
    <citation type="submission" date="2013-10" db="EMBL/GenBank/DDBJ databases">
        <title>Draft genome sequence of Clostridium botulinum type B strain Osaka05.</title>
        <authorList>
            <person name="Sakaguchi Y."/>
            <person name="Hosomi K."/>
            <person name="Uchiyama J."/>
            <person name="Ogura Y."/>
            <person name="Sakaguchi M."/>
            <person name="Kohda T."/>
            <person name="Mukamoto M."/>
            <person name="Misawa N."/>
            <person name="Matsuzaki S."/>
            <person name="Hayashi T."/>
            <person name="Kozaki S."/>
        </authorList>
    </citation>
    <scope>NUCLEOTIDE SEQUENCE</scope>
    <source>
        <strain evidence="1">Osaka05</strain>
    </source>
</reference>
<sequence length="79" mass="9228">MNKNLFEEISNYIVKTVQEESTLEGFQYTINQSDIQERFGKEIDEYIINKIIEVTSKKEEVAEIFTDTDGFDVTLIDLN</sequence>
<evidence type="ECO:0000313" key="1">
    <source>
        <dbReference type="EMBL" id="BAO04950.1"/>
    </source>
</evidence>
<proteinExistence type="predicted"/>
<dbReference type="RefSeq" id="WP_030032044.1">
    <property type="nucleotide sequence ID" value="NZ_BA000058.1"/>
</dbReference>
<gene>
    <name evidence="1" type="ORF">CBO05P1_231</name>
</gene>
<protein>
    <submittedName>
        <fullName evidence="1">Uncharacterized protein</fullName>
    </submittedName>
</protein>
<organism evidence="1">
    <name type="scientific">Clostridium botulinum B str. Osaka05</name>
    <dbReference type="NCBI Taxonomy" id="1407017"/>
    <lineage>
        <taxon>Bacteria</taxon>
        <taxon>Bacillati</taxon>
        <taxon>Bacillota</taxon>
        <taxon>Clostridia</taxon>
        <taxon>Eubacteriales</taxon>
        <taxon>Clostridiaceae</taxon>
        <taxon>Clostridium</taxon>
    </lineage>
</organism>
<dbReference type="AlphaFoldDB" id="A0A060N5X2"/>
<dbReference type="Proteomes" id="UP000054164">
    <property type="component" value="Unassembled WGS sequence"/>
</dbReference>
<accession>A0A060N5X2</accession>